<dbReference type="InterPro" id="IPR013525">
    <property type="entry name" value="ABC2_TM"/>
</dbReference>
<keyword evidence="8 10" id="KW-0472">Membrane</keyword>
<evidence type="ECO:0000256" key="2">
    <source>
        <dbReference type="ARBA" id="ARBA00022448"/>
    </source>
</evidence>
<dbReference type="SMART" id="SM00382">
    <property type="entry name" value="AAA"/>
    <property type="match status" value="2"/>
</dbReference>
<comment type="subcellular location">
    <subcellularLocation>
        <location evidence="1">Membrane</location>
        <topology evidence="1">Multi-pass membrane protein</topology>
    </subcellularLocation>
</comment>
<comment type="caution">
    <text evidence="12">The sequence shown here is derived from an EMBL/GenBank/DDBJ whole genome shotgun (WGS) entry which is preliminary data.</text>
</comment>
<gene>
    <name evidence="12" type="ORF">C0Q70_14601</name>
</gene>
<name>A0A2T7NSI3_POMCA</name>
<accession>A0A2T7NSI3</accession>
<dbReference type="FunFam" id="3.40.50.300:FF:000298">
    <property type="entry name" value="ATP-binding cassette sub-family A member 12"/>
    <property type="match status" value="1"/>
</dbReference>
<evidence type="ECO:0000256" key="8">
    <source>
        <dbReference type="ARBA" id="ARBA00023136"/>
    </source>
</evidence>
<keyword evidence="4" id="KW-0677">Repeat</keyword>
<feature type="region of interest" description="Disordered" evidence="9">
    <location>
        <begin position="528"/>
        <end position="550"/>
    </location>
</feature>
<evidence type="ECO:0000313" key="13">
    <source>
        <dbReference type="Proteomes" id="UP000245119"/>
    </source>
</evidence>
<dbReference type="InterPro" id="IPR026082">
    <property type="entry name" value="ABCA"/>
</dbReference>
<keyword evidence="6" id="KW-0067">ATP-binding</keyword>
<dbReference type="InterPro" id="IPR003439">
    <property type="entry name" value="ABC_transporter-like_ATP-bd"/>
</dbReference>
<feature type="transmembrane region" description="Helical" evidence="10">
    <location>
        <begin position="472"/>
        <end position="493"/>
    </location>
</feature>
<evidence type="ECO:0000256" key="5">
    <source>
        <dbReference type="ARBA" id="ARBA00022741"/>
    </source>
</evidence>
<evidence type="ECO:0000256" key="7">
    <source>
        <dbReference type="ARBA" id="ARBA00022989"/>
    </source>
</evidence>
<dbReference type="Pfam" id="PF00005">
    <property type="entry name" value="ABC_tran"/>
    <property type="match status" value="2"/>
</dbReference>
<evidence type="ECO:0000256" key="4">
    <source>
        <dbReference type="ARBA" id="ARBA00022737"/>
    </source>
</evidence>
<dbReference type="Gene3D" id="3.40.50.300">
    <property type="entry name" value="P-loop containing nucleotide triphosphate hydrolases"/>
    <property type="match status" value="2"/>
</dbReference>
<keyword evidence="13" id="KW-1185">Reference proteome</keyword>
<dbReference type="InterPro" id="IPR027417">
    <property type="entry name" value="P-loop_NTPase"/>
</dbReference>
<evidence type="ECO:0000256" key="1">
    <source>
        <dbReference type="ARBA" id="ARBA00004141"/>
    </source>
</evidence>
<feature type="transmembrane region" description="Helical" evidence="10">
    <location>
        <begin position="369"/>
        <end position="391"/>
    </location>
</feature>
<feature type="transmembrane region" description="Helical" evidence="10">
    <location>
        <begin position="1330"/>
        <end position="1355"/>
    </location>
</feature>
<feature type="compositionally biased region" description="Polar residues" evidence="9">
    <location>
        <begin position="532"/>
        <end position="547"/>
    </location>
</feature>
<feature type="transmembrane region" description="Helical" evidence="10">
    <location>
        <begin position="328"/>
        <end position="349"/>
    </location>
</feature>
<keyword evidence="2" id="KW-0813">Transport</keyword>
<sequence>MTKSNSRIWVLLSSGDNGLKDSSINVKIVPEERRHLGFFGQVKLLLWKNLVQQTRNIKVTVAEVLIPLLGALIMLVVRQVVIVTDTQEPTLWQPRHLDMPSLEPLFNGSEQFFNMSGLNLNGTTILYAPNTTLVDMFARGIETALESHGFFFHMMGFSSEADLENHYRTTNDDSTKYPFSLIFNVNSSMLAFPRDITYKIRPETKDNDKWQTRQVFSFYQVLNPRNDTLDLYYNRGFVFIQRLVDEALIRSWMPLTDLNVSSWLLNRIPYPPYINDAMVQVLQQNFPSVLMLSFILSVIIMSKNIVYEKERQLKESMKLMGLTAGAHWTAWFLQFFIYLVLACGIYTLFMSIAIGSKKAVLVYSDPSLVFFFFICYSISIITYCFFVTTLVNKANTGAALAGILFFALFFPYYFLESRYEDLTLTEKLSACLLFNMAMSYGMKTIGLYEGTGRGAQWSGFTNPASVDDNFSLLHAIIMLLIDSVIFLILTWYIDNVHPGAYGVPRPWYFPLQKSYWCGGKQKRRLSVREVNGSPTQEEIRTGSSTTKTHFEREPTGLHAGIRMVHLKKEFGPNKVAVLDSTLSMFEGQITVLLGHNGAGKTTTMSMLTGFIPPTSGTALVNGYDIRTDINSVRSNLGLCPQHNILFDTLTVDEHLKFFARLKGCRKQEIPKLVADMAKEVGLETKREAWAGTLSGGQKRKLSVGIALIGGSKIVILDEPTSGMDPAARRQLWEVLQRNRAGRTLLLSTHFMDEADILGDRIAIMAEGVIKCCGTSLFLKKLYGAGYHLVIVKAPTCNVEAVTAAVEGIITGAYLESQVAAELSYLLPEDQSSKFPQLFRMIETSLEKLGISSFGASATTMEEVFLKVGASGLSNEDDEAVSSKASVMTGNTNHGYGSNDSLTKIVDGVPVADGGSSSYYVNMHEQEIMAINSSFSRLSNVSLHLSRFYGMFIKKAIHTFRNRLISGVQLALPVIFTIAALLVDKVRPSDLADPPVTLTLDMFDGSISAYSTGFSATSRSLALGSSYKSLADEGNIFDEVDLSRYSNMSNFYLSLASDIGLFTYNKKVVMGGEFEPLSGGDNLTAVAWYSGQPYHAMPIAVSYLMNAFARQATNSNAVITTINHPMPKSAVAAARDEMNNALMFGFSIGFSMLFGMAFLTSSFSHFLIRERQTGAKHLQVVEAYVEEDHLGMVLLILIAFGIAVLPFIYLLQSPFSAPATGFVVLIILSIVTGLFTMMTVSIMRIPSLDVTDVADALDWVFLILFPHYSLGTAFSNLYINKLTTDYCSNVTIGICELFNRSGIINPCCKDFCGDSCTPYNENYLAWEYPGIGRNICFNAIQCLVFFAVVLSLEYQLPQKLTYLMRRGVQGMQGAPVVDDISPGMEDSDVAVERRRVTSGGAANDTVVLRNLYKDYKALIAVDSICVGVPKQECFGLLGQNGAGKTTTFKMLTGDVMLSGGDAFVQQLSVKTDIKQVQANMGYCPQFDALIDQMTGRETLYMYARLRGVPSLCISSIVDNLLSILMLNEHADKQTGFYSGGNKRKLSTAIALVGNPSVILLDEPSSGMDPAARRQLWTVLSQVRASGRTLILTSHSMEECDALCTRIAIMVNGKFKCLGSPQHLKSKFGQGYTLQVKMATLENGMLASTEPLVSFIMTTFPGAQKFDDLQGYVHFQVPSATVPLSQVFTAMEHAKTNLHVEDYSVHQTTLEQIFLTFTRAQYPPREAISRGCVGTICPCIA</sequence>
<feature type="transmembrane region" description="Helical" evidence="10">
    <location>
        <begin position="57"/>
        <end position="77"/>
    </location>
</feature>
<evidence type="ECO:0000313" key="12">
    <source>
        <dbReference type="EMBL" id="PVD24131.1"/>
    </source>
</evidence>
<dbReference type="GO" id="GO:0016887">
    <property type="term" value="F:ATP hydrolysis activity"/>
    <property type="evidence" value="ECO:0007669"/>
    <property type="project" value="InterPro"/>
</dbReference>
<dbReference type="SUPFAM" id="SSF52540">
    <property type="entry name" value="P-loop containing nucleoside triphosphate hydrolases"/>
    <property type="match status" value="2"/>
</dbReference>
<feature type="transmembrane region" description="Helical" evidence="10">
    <location>
        <begin position="1143"/>
        <end position="1167"/>
    </location>
</feature>
<evidence type="ECO:0000256" key="6">
    <source>
        <dbReference type="ARBA" id="ARBA00022840"/>
    </source>
</evidence>
<feature type="transmembrane region" description="Helical" evidence="10">
    <location>
        <begin position="963"/>
        <end position="982"/>
    </location>
</feature>
<evidence type="ECO:0000256" key="3">
    <source>
        <dbReference type="ARBA" id="ARBA00022692"/>
    </source>
</evidence>
<keyword evidence="5" id="KW-0547">Nucleotide-binding</keyword>
<dbReference type="GO" id="GO:0016020">
    <property type="term" value="C:membrane"/>
    <property type="evidence" value="ECO:0007669"/>
    <property type="project" value="UniProtKB-SubCell"/>
</dbReference>
<feature type="transmembrane region" description="Helical" evidence="10">
    <location>
        <begin position="1221"/>
        <end position="1244"/>
    </location>
</feature>
<keyword evidence="3 10" id="KW-0812">Transmembrane</keyword>
<dbReference type="PROSITE" id="PS00211">
    <property type="entry name" value="ABC_TRANSPORTER_1"/>
    <property type="match status" value="1"/>
</dbReference>
<evidence type="ECO:0000259" key="11">
    <source>
        <dbReference type="PROSITE" id="PS50893"/>
    </source>
</evidence>
<dbReference type="InterPro" id="IPR003593">
    <property type="entry name" value="AAA+_ATPase"/>
</dbReference>
<feature type="domain" description="ABC transporter" evidence="11">
    <location>
        <begin position="561"/>
        <end position="791"/>
    </location>
</feature>
<dbReference type="PANTHER" id="PTHR19229:SF250">
    <property type="entry name" value="ABC TRANSPORTER DOMAIN-CONTAINING PROTEIN-RELATED"/>
    <property type="match status" value="1"/>
</dbReference>
<dbReference type="FunFam" id="3.40.50.300:FF:000327">
    <property type="entry name" value="ATP-binding cassette sub-family A member 3"/>
    <property type="match status" value="1"/>
</dbReference>
<keyword evidence="7 10" id="KW-1133">Transmembrane helix</keyword>
<reference evidence="12 13" key="1">
    <citation type="submission" date="2018-04" db="EMBL/GenBank/DDBJ databases">
        <title>The genome of golden apple snail Pomacea canaliculata provides insight into stress tolerance and invasive adaptation.</title>
        <authorList>
            <person name="Liu C."/>
            <person name="Liu B."/>
            <person name="Ren Y."/>
            <person name="Zhang Y."/>
            <person name="Wang H."/>
            <person name="Li S."/>
            <person name="Jiang F."/>
            <person name="Yin L."/>
            <person name="Zhang G."/>
            <person name="Qian W."/>
            <person name="Fan W."/>
        </authorList>
    </citation>
    <scope>NUCLEOTIDE SEQUENCE [LARGE SCALE GENOMIC DNA]</scope>
    <source>
        <strain evidence="12">SZHN2017</strain>
        <tissue evidence="12">Muscle</tissue>
    </source>
</reference>
<dbReference type="GO" id="GO:0005524">
    <property type="term" value="F:ATP binding"/>
    <property type="evidence" value="ECO:0007669"/>
    <property type="project" value="UniProtKB-KW"/>
</dbReference>
<feature type="transmembrane region" description="Helical" evidence="10">
    <location>
        <begin position="398"/>
        <end position="415"/>
    </location>
</feature>
<protein>
    <recommendedName>
        <fullName evidence="11">ABC transporter domain-containing protein</fullName>
    </recommendedName>
</protein>
<dbReference type="OrthoDB" id="6512918at2759"/>
<evidence type="ECO:0000256" key="10">
    <source>
        <dbReference type="SAM" id="Phobius"/>
    </source>
</evidence>
<dbReference type="EMBL" id="PZQS01000009">
    <property type="protein sequence ID" value="PVD24131.1"/>
    <property type="molecule type" value="Genomic_DNA"/>
</dbReference>
<dbReference type="CDD" id="cd03263">
    <property type="entry name" value="ABC_subfamily_A"/>
    <property type="match status" value="2"/>
</dbReference>
<feature type="transmembrane region" description="Helical" evidence="10">
    <location>
        <begin position="286"/>
        <end position="307"/>
    </location>
</feature>
<dbReference type="InterPro" id="IPR017871">
    <property type="entry name" value="ABC_transporter-like_CS"/>
</dbReference>
<dbReference type="InterPro" id="IPR056264">
    <property type="entry name" value="R2_ABCA1-4-like"/>
</dbReference>
<dbReference type="PANTHER" id="PTHR19229">
    <property type="entry name" value="ATP-BINDING CASSETTE TRANSPORTER SUBFAMILY A ABCA"/>
    <property type="match status" value="1"/>
</dbReference>
<organism evidence="12 13">
    <name type="scientific">Pomacea canaliculata</name>
    <name type="common">Golden apple snail</name>
    <dbReference type="NCBI Taxonomy" id="400727"/>
    <lineage>
        <taxon>Eukaryota</taxon>
        <taxon>Metazoa</taxon>
        <taxon>Spiralia</taxon>
        <taxon>Lophotrochozoa</taxon>
        <taxon>Mollusca</taxon>
        <taxon>Gastropoda</taxon>
        <taxon>Caenogastropoda</taxon>
        <taxon>Architaenioglossa</taxon>
        <taxon>Ampullarioidea</taxon>
        <taxon>Ampullariidae</taxon>
        <taxon>Pomacea</taxon>
    </lineage>
</organism>
<proteinExistence type="predicted"/>
<dbReference type="Pfam" id="PF12698">
    <property type="entry name" value="ABC2_membrane_3"/>
    <property type="match status" value="3"/>
</dbReference>
<dbReference type="Pfam" id="PF23321">
    <property type="entry name" value="R1_ABCA1"/>
    <property type="match status" value="1"/>
</dbReference>
<feature type="transmembrane region" description="Helical" evidence="10">
    <location>
        <begin position="1188"/>
        <end position="1209"/>
    </location>
</feature>
<dbReference type="GO" id="GO:0140359">
    <property type="term" value="F:ABC-type transporter activity"/>
    <property type="evidence" value="ECO:0007669"/>
    <property type="project" value="InterPro"/>
</dbReference>
<dbReference type="GO" id="GO:0005319">
    <property type="term" value="F:lipid transporter activity"/>
    <property type="evidence" value="ECO:0007669"/>
    <property type="project" value="TreeGrafter"/>
</dbReference>
<evidence type="ECO:0000256" key="9">
    <source>
        <dbReference type="SAM" id="MobiDB-lite"/>
    </source>
</evidence>
<feature type="domain" description="ABC transporter" evidence="11">
    <location>
        <begin position="1405"/>
        <end position="1635"/>
    </location>
</feature>
<dbReference type="Proteomes" id="UP000245119">
    <property type="component" value="Linkage Group LG9"/>
</dbReference>
<dbReference type="PROSITE" id="PS50893">
    <property type="entry name" value="ABC_TRANSPORTER_2"/>
    <property type="match status" value="2"/>
</dbReference>